<dbReference type="AlphaFoldDB" id="A0A2P5BQF9"/>
<dbReference type="EMBL" id="JXTB01000238">
    <property type="protein sequence ID" value="PON51041.1"/>
    <property type="molecule type" value="Genomic_DNA"/>
</dbReference>
<feature type="region of interest" description="Disordered" evidence="1">
    <location>
        <begin position="1"/>
        <end position="103"/>
    </location>
</feature>
<keyword evidence="2" id="KW-0240">DNA-directed RNA polymerase</keyword>
<dbReference type="InterPro" id="IPR007811">
    <property type="entry name" value="RPC4"/>
</dbReference>
<dbReference type="GO" id="GO:0042797">
    <property type="term" value="P:tRNA transcription by RNA polymerase III"/>
    <property type="evidence" value="ECO:0007669"/>
    <property type="project" value="TreeGrafter"/>
</dbReference>
<dbReference type="Pfam" id="PF05132">
    <property type="entry name" value="RNA_pol_Rpc4"/>
    <property type="match status" value="1"/>
</dbReference>
<dbReference type="GO" id="GO:0003677">
    <property type="term" value="F:DNA binding"/>
    <property type="evidence" value="ECO:0007669"/>
    <property type="project" value="InterPro"/>
</dbReference>
<accession>A0A2P5BQF9</accession>
<dbReference type="GO" id="GO:0005666">
    <property type="term" value="C:RNA polymerase III complex"/>
    <property type="evidence" value="ECO:0007669"/>
    <property type="project" value="InterPro"/>
</dbReference>
<sequence length="323" mass="35155">MKQDGTVSSPRKVRFAPKAPARRKFKSNPPKIELSDEDDDDGASQAQNLLRQFNENLTRRGPKAERKARVAFGPGASSSSIRSYGVPKDGGPSQSSNLDLKGSDHGQIPLPLTLENSDTVASVRDSTNVSTRIGKKEYREPWDYRHTNYPTILPLRRPYSRDPELLNAVEFGEAATTKEYDEDATNSASELGLLNENAEGNMFCFQLPPILPLVKRSASIKGKEKIGSSTSSQNPNASSKGHKLEELPEGHVGKMLVYKSGAVKLKLGDILYDVSPGTDFVFAQDVVAINTAEKQCCLLGELPKRAVISPDVSSLLDSVIDLG</sequence>
<name>A0A2P5BQF9_PARAD</name>
<dbReference type="OrthoDB" id="5836119at2759"/>
<feature type="region of interest" description="Disordered" evidence="1">
    <location>
        <begin position="222"/>
        <end position="245"/>
    </location>
</feature>
<keyword evidence="3" id="KW-1185">Reference proteome</keyword>
<comment type="caution">
    <text evidence="2">The sequence shown here is derived from an EMBL/GenBank/DDBJ whole genome shotgun (WGS) entry which is preliminary data.</text>
</comment>
<keyword evidence="2" id="KW-0804">Transcription</keyword>
<dbReference type="Proteomes" id="UP000237105">
    <property type="component" value="Unassembled WGS sequence"/>
</dbReference>
<evidence type="ECO:0000313" key="2">
    <source>
        <dbReference type="EMBL" id="PON51041.1"/>
    </source>
</evidence>
<evidence type="ECO:0000313" key="3">
    <source>
        <dbReference type="Proteomes" id="UP000237105"/>
    </source>
</evidence>
<dbReference type="STRING" id="3476.A0A2P5BQF9"/>
<feature type="compositionally biased region" description="Low complexity" evidence="1">
    <location>
        <begin position="228"/>
        <end position="239"/>
    </location>
</feature>
<organism evidence="2 3">
    <name type="scientific">Parasponia andersonii</name>
    <name type="common">Sponia andersonii</name>
    <dbReference type="NCBI Taxonomy" id="3476"/>
    <lineage>
        <taxon>Eukaryota</taxon>
        <taxon>Viridiplantae</taxon>
        <taxon>Streptophyta</taxon>
        <taxon>Embryophyta</taxon>
        <taxon>Tracheophyta</taxon>
        <taxon>Spermatophyta</taxon>
        <taxon>Magnoliopsida</taxon>
        <taxon>eudicotyledons</taxon>
        <taxon>Gunneridae</taxon>
        <taxon>Pentapetalae</taxon>
        <taxon>rosids</taxon>
        <taxon>fabids</taxon>
        <taxon>Rosales</taxon>
        <taxon>Cannabaceae</taxon>
        <taxon>Parasponia</taxon>
    </lineage>
</organism>
<feature type="compositionally biased region" description="Basic residues" evidence="1">
    <location>
        <begin position="11"/>
        <end position="26"/>
    </location>
</feature>
<protein>
    <submittedName>
        <fullName evidence="2">DNA-directed RNA polymerase III subunit RPC</fullName>
    </submittedName>
</protein>
<feature type="compositionally biased region" description="Polar residues" evidence="1">
    <location>
        <begin position="44"/>
        <end position="56"/>
    </location>
</feature>
<evidence type="ECO:0000256" key="1">
    <source>
        <dbReference type="SAM" id="MobiDB-lite"/>
    </source>
</evidence>
<proteinExistence type="predicted"/>
<gene>
    <name evidence="2" type="ORF">PanWU01x14_218990</name>
</gene>
<reference evidence="3" key="1">
    <citation type="submission" date="2016-06" db="EMBL/GenBank/DDBJ databases">
        <title>Parallel loss of symbiosis genes in relatives of nitrogen-fixing non-legume Parasponia.</title>
        <authorList>
            <person name="Van Velzen R."/>
            <person name="Holmer R."/>
            <person name="Bu F."/>
            <person name="Rutten L."/>
            <person name="Van Zeijl A."/>
            <person name="Liu W."/>
            <person name="Santuari L."/>
            <person name="Cao Q."/>
            <person name="Sharma T."/>
            <person name="Shen D."/>
            <person name="Roswanjaya Y."/>
            <person name="Wardhani T."/>
            <person name="Kalhor M.S."/>
            <person name="Jansen J."/>
            <person name="Van den Hoogen J."/>
            <person name="Gungor B."/>
            <person name="Hartog M."/>
            <person name="Hontelez J."/>
            <person name="Verver J."/>
            <person name="Yang W.-C."/>
            <person name="Schijlen E."/>
            <person name="Repin R."/>
            <person name="Schilthuizen M."/>
            <person name="Schranz E."/>
            <person name="Heidstra R."/>
            <person name="Miyata K."/>
            <person name="Fedorova E."/>
            <person name="Kohlen W."/>
            <person name="Bisseling T."/>
            <person name="Smit S."/>
            <person name="Geurts R."/>
        </authorList>
    </citation>
    <scope>NUCLEOTIDE SEQUENCE [LARGE SCALE GENOMIC DNA]</scope>
    <source>
        <strain evidence="3">cv. WU1-14</strain>
    </source>
</reference>
<dbReference type="PANTHER" id="PTHR13408:SF6">
    <property type="entry name" value="DNA BINDING PROTEIN"/>
    <property type="match status" value="1"/>
</dbReference>
<dbReference type="PANTHER" id="PTHR13408">
    <property type="entry name" value="DNA-DIRECTED RNA POLYMERASE III"/>
    <property type="match status" value="1"/>
</dbReference>